<dbReference type="Gene3D" id="3.40.50.300">
    <property type="entry name" value="P-loop containing nucleotide triphosphate hydrolases"/>
    <property type="match status" value="1"/>
</dbReference>
<keyword evidence="4" id="KW-1185">Reference proteome</keyword>
<organism evidence="3 4">
    <name type="scientific">Lepidopterella palustris CBS 459.81</name>
    <dbReference type="NCBI Taxonomy" id="1314670"/>
    <lineage>
        <taxon>Eukaryota</taxon>
        <taxon>Fungi</taxon>
        <taxon>Dikarya</taxon>
        <taxon>Ascomycota</taxon>
        <taxon>Pezizomycotina</taxon>
        <taxon>Dothideomycetes</taxon>
        <taxon>Pleosporomycetidae</taxon>
        <taxon>Mytilinidiales</taxon>
        <taxon>Argynnaceae</taxon>
        <taxon>Lepidopterella</taxon>
    </lineage>
</organism>
<dbReference type="Proteomes" id="UP000250266">
    <property type="component" value="Unassembled WGS sequence"/>
</dbReference>
<evidence type="ECO:0000313" key="4">
    <source>
        <dbReference type="Proteomes" id="UP000250266"/>
    </source>
</evidence>
<reference evidence="3 4" key="1">
    <citation type="journal article" date="2016" name="Nat. Commun.">
        <title>Ectomycorrhizal ecology is imprinted in the genome of the dominant symbiotic fungus Cenococcum geophilum.</title>
        <authorList>
            <consortium name="DOE Joint Genome Institute"/>
            <person name="Peter M."/>
            <person name="Kohler A."/>
            <person name="Ohm R.A."/>
            <person name="Kuo A."/>
            <person name="Krutzmann J."/>
            <person name="Morin E."/>
            <person name="Arend M."/>
            <person name="Barry K.W."/>
            <person name="Binder M."/>
            <person name="Choi C."/>
            <person name="Clum A."/>
            <person name="Copeland A."/>
            <person name="Grisel N."/>
            <person name="Haridas S."/>
            <person name="Kipfer T."/>
            <person name="LaButti K."/>
            <person name="Lindquist E."/>
            <person name="Lipzen A."/>
            <person name="Maire R."/>
            <person name="Meier B."/>
            <person name="Mihaltcheva S."/>
            <person name="Molinier V."/>
            <person name="Murat C."/>
            <person name="Poggeler S."/>
            <person name="Quandt C.A."/>
            <person name="Sperisen C."/>
            <person name="Tritt A."/>
            <person name="Tisserant E."/>
            <person name="Crous P.W."/>
            <person name="Henrissat B."/>
            <person name="Nehls U."/>
            <person name="Egli S."/>
            <person name="Spatafora J.W."/>
            <person name="Grigoriev I.V."/>
            <person name="Martin F.M."/>
        </authorList>
    </citation>
    <scope>NUCLEOTIDE SEQUENCE [LARGE SCALE GENOMIC DNA]</scope>
    <source>
        <strain evidence="3 4">CBS 459.81</strain>
    </source>
</reference>
<proteinExistence type="predicted"/>
<dbReference type="Pfam" id="PF22942">
    <property type="entry name" value="DUF7025"/>
    <property type="match status" value="1"/>
</dbReference>
<protein>
    <recommendedName>
        <fullName evidence="2">DUF7025 domain-containing protein</fullName>
    </recommendedName>
</protein>
<feature type="domain" description="DUF7025" evidence="2">
    <location>
        <begin position="177"/>
        <end position="270"/>
    </location>
</feature>
<dbReference type="PANTHER" id="PTHR46411">
    <property type="entry name" value="FAMILY ATPASE, PUTATIVE-RELATED"/>
    <property type="match status" value="1"/>
</dbReference>
<dbReference type="EMBL" id="KV745458">
    <property type="protein sequence ID" value="OCK74541.1"/>
    <property type="molecule type" value="Genomic_DNA"/>
</dbReference>
<accession>A0A8E2DZG3</accession>
<dbReference type="SUPFAM" id="SSF52540">
    <property type="entry name" value="P-loop containing nucleoside triphosphate hydrolases"/>
    <property type="match status" value="1"/>
</dbReference>
<evidence type="ECO:0000259" key="2">
    <source>
        <dbReference type="Pfam" id="PF22942"/>
    </source>
</evidence>
<name>A0A8E2DZG3_9PEZI</name>
<sequence>MSSPSWSFEDAQDALSLDNYQAPEPSDKKSPSPIGMICDSKNIYEGPPKCHCCINWVEEYPEDVEPNVEETEAVQQYALLIRNRRRHEGGKAMQVDSIVIQSPLLKAVLERVFEGYEGITASLKHVTFTRPFAPFFYRWEQFKNVAESQHDEETRAHVQLLYNLISKELEETVSTYHDLIMHGVMTFDHLWTLFKPGDVLSCRMDGQDMMVRLQSSDYASRNGKVMGYALFSKYIDWDGAQFGYASYSTAIAPFTGTRPITKLEAYPARFGSDFEGLKERLTDRGRRFEDLRGYHYRAYDGLAETAIDQRLGRFASGPNRQLIDGRIVIHAEMYNQFRGQLRQLEPLTDTSFAPKLQPLQEAHAEHSRHPRTTSPSTPVRRRGGRVLDEYNNHSPSQDYFANTPYGIPPPPLPPHVVASVNQPTPSNPAPLSDDERLLCSPYVNGYSLKAKHWARFYVDGVKDIIWNDRAFDSIVLPQGYKDLILSFTKSQNKNKDVFDDVIQGKGWCHPSRSELGLDSANVEQSLGDILKMTTKWKAVLLLDESDVFLEQRTTDGLERNKLVSIFLRMLEYYRGVLFLTTNRVSVIDKAFDSRIHIKISYPELGESARKQVWQNFVHLLPPSLVGLSDADLDSLAQKRMNGRQIKNLIKTAQLLASEQNKPLGLDHIHTVLMITRIGEITG</sequence>
<feature type="region of interest" description="Disordered" evidence="1">
    <location>
        <begin position="1"/>
        <end position="34"/>
    </location>
</feature>
<gene>
    <name evidence="3" type="ORF">K432DRAFT_420261</name>
</gene>
<evidence type="ECO:0000313" key="3">
    <source>
        <dbReference type="EMBL" id="OCK74541.1"/>
    </source>
</evidence>
<dbReference type="OrthoDB" id="10042665at2759"/>
<dbReference type="InterPro" id="IPR027417">
    <property type="entry name" value="P-loop_NTPase"/>
</dbReference>
<feature type="region of interest" description="Disordered" evidence="1">
    <location>
        <begin position="360"/>
        <end position="393"/>
    </location>
</feature>
<dbReference type="PANTHER" id="PTHR46411:SF3">
    <property type="entry name" value="AAA+ ATPASE DOMAIN-CONTAINING PROTEIN"/>
    <property type="match status" value="1"/>
</dbReference>
<evidence type="ECO:0000256" key="1">
    <source>
        <dbReference type="SAM" id="MobiDB-lite"/>
    </source>
</evidence>
<dbReference type="InterPro" id="IPR054289">
    <property type="entry name" value="DUF7025"/>
</dbReference>
<dbReference type="AlphaFoldDB" id="A0A8E2DZG3"/>